<evidence type="ECO:0000259" key="3">
    <source>
        <dbReference type="PROSITE" id="PS50157"/>
    </source>
</evidence>
<evidence type="ECO:0000256" key="2">
    <source>
        <dbReference type="SAM" id="MobiDB-lite"/>
    </source>
</evidence>
<organism evidence="4 5">
    <name type="scientific">Oesophagostomum dentatum</name>
    <name type="common">Nodular worm</name>
    <dbReference type="NCBI Taxonomy" id="61180"/>
    <lineage>
        <taxon>Eukaryota</taxon>
        <taxon>Metazoa</taxon>
        <taxon>Ecdysozoa</taxon>
        <taxon>Nematoda</taxon>
        <taxon>Chromadorea</taxon>
        <taxon>Rhabditida</taxon>
        <taxon>Rhabditina</taxon>
        <taxon>Rhabditomorpha</taxon>
        <taxon>Strongyloidea</taxon>
        <taxon>Strongylidae</taxon>
        <taxon>Oesophagostomum</taxon>
    </lineage>
</organism>
<dbReference type="InterPro" id="IPR013087">
    <property type="entry name" value="Znf_C2H2_type"/>
</dbReference>
<protein>
    <recommendedName>
        <fullName evidence="3">C2H2-type domain-containing protein</fullName>
    </recommendedName>
</protein>
<evidence type="ECO:0000313" key="5">
    <source>
        <dbReference type="Proteomes" id="UP000053660"/>
    </source>
</evidence>
<dbReference type="PROSITE" id="PS00028">
    <property type="entry name" value="ZINC_FINGER_C2H2_1"/>
    <property type="match status" value="1"/>
</dbReference>
<feature type="compositionally biased region" description="Polar residues" evidence="2">
    <location>
        <begin position="55"/>
        <end position="64"/>
    </location>
</feature>
<dbReference type="PROSITE" id="PS50157">
    <property type="entry name" value="ZINC_FINGER_C2H2_2"/>
    <property type="match status" value="1"/>
</dbReference>
<dbReference type="AlphaFoldDB" id="A0A0B1SY15"/>
<feature type="region of interest" description="Disordered" evidence="2">
    <location>
        <begin position="95"/>
        <end position="146"/>
    </location>
</feature>
<proteinExistence type="predicted"/>
<accession>A0A0B1SY15</accession>
<feature type="compositionally biased region" description="Basic and acidic residues" evidence="2">
    <location>
        <begin position="132"/>
        <end position="144"/>
    </location>
</feature>
<keyword evidence="5" id="KW-1185">Reference proteome</keyword>
<dbReference type="Proteomes" id="UP000053660">
    <property type="component" value="Unassembled WGS sequence"/>
</dbReference>
<evidence type="ECO:0000313" key="4">
    <source>
        <dbReference type="EMBL" id="KHJ89879.1"/>
    </source>
</evidence>
<reference evidence="4 5" key="1">
    <citation type="submission" date="2014-03" db="EMBL/GenBank/DDBJ databases">
        <title>Draft genome of the hookworm Oesophagostomum dentatum.</title>
        <authorList>
            <person name="Mitreva M."/>
        </authorList>
    </citation>
    <scope>NUCLEOTIDE SEQUENCE [LARGE SCALE GENOMIC DNA]</scope>
    <source>
        <strain evidence="4 5">OD-Hann</strain>
    </source>
</reference>
<keyword evidence="1" id="KW-0479">Metal-binding</keyword>
<feature type="domain" description="C2H2-type" evidence="3">
    <location>
        <begin position="188"/>
        <end position="216"/>
    </location>
</feature>
<gene>
    <name evidence="4" type="ORF">OESDEN_10287</name>
</gene>
<dbReference type="GO" id="GO:0008270">
    <property type="term" value="F:zinc ion binding"/>
    <property type="evidence" value="ECO:0007669"/>
    <property type="project" value="UniProtKB-KW"/>
</dbReference>
<feature type="region of interest" description="Disordered" evidence="2">
    <location>
        <begin position="23"/>
        <end position="81"/>
    </location>
</feature>
<dbReference type="SUPFAM" id="SSF57667">
    <property type="entry name" value="beta-beta-alpha zinc fingers"/>
    <property type="match status" value="1"/>
</dbReference>
<evidence type="ECO:0000256" key="1">
    <source>
        <dbReference type="PROSITE-ProRule" id="PRU00042"/>
    </source>
</evidence>
<keyword evidence="1" id="KW-0863">Zinc-finger</keyword>
<name>A0A0B1SY15_OESDE</name>
<feature type="compositionally biased region" description="Polar residues" evidence="2">
    <location>
        <begin position="107"/>
        <end position="128"/>
    </location>
</feature>
<dbReference type="EMBL" id="KN553660">
    <property type="protein sequence ID" value="KHJ89879.1"/>
    <property type="molecule type" value="Genomic_DNA"/>
</dbReference>
<keyword evidence="1" id="KW-0862">Zinc</keyword>
<dbReference type="InterPro" id="IPR036236">
    <property type="entry name" value="Znf_C2H2_sf"/>
</dbReference>
<sequence>MVEDNSAIVQSPDEVVPDLDISDAAENENALPNAHETAVQMPAPAKGGRSRSRTRQQPLQANSGNKKRRGRPKSVPAVSNQCGVASSCQRISSRSPKCNVRKKRNASVGSSKQRRTTSTAERCLSSTPELAVQKKDSTTTEEHNALSTTASPMIACAFPGCKRQLNCLRGCKGVFSDHARIHWRKSTLQCHHCDAVFFTRSRYYYHYQKFHKGEKPGKPLDVLSENDRREFWNVWLQCFPSKCLKCFEI</sequence>